<evidence type="ECO:0000256" key="1">
    <source>
        <dbReference type="ARBA" id="ARBA00004941"/>
    </source>
</evidence>
<sequence>MKQMKEEFIEEEGSDFPGKTYMNCVLKHVFEFQREHLLYDMFMVHRAHIIMLIEEKIISLQEGKEILTAVEKVAQIPKDELHYNSKYEDLFFLIEHFIIKEANDNTISNMHIGRSRNDMGVTMYRLSLRRYLLRFMEHFMLLQESILQVAHNHIDTIMPAYTHTQPAQPTTFGHYMVAVYDVMGRDLERIWKTYHFLNNSPMGAAALSTTSFLINRKRVAELLGFSSVIENSYDAVAGADYLLEVSSLLMVTMTNMGRWIHDFLLLATKEYNGITVANPYVQISSIMPQKRNPVSIEHARALTSSAIGEAFTVFQMIHNTPFGDIVDTEDDLQPYLYEGMEKAIRVFCTMNAVVRTMKVEEKVLKDRSFQHAITITDLADTLTKKYHIPFRLAHHAASEVAKMSLKQSKELHELELGEINVYLQKQFKIKLSKEEWENSILPEMFVKKRIVYGGPSHQEMERMILKRRAAFEQAEKNFEREKQRISKVEKETMQLVTGMIRL</sequence>
<dbReference type="Gene3D" id="1.20.200.10">
    <property type="entry name" value="Fumarase/aspartase (Central domain)"/>
    <property type="match status" value="1"/>
</dbReference>
<dbReference type="GO" id="GO:0005829">
    <property type="term" value="C:cytosol"/>
    <property type="evidence" value="ECO:0007669"/>
    <property type="project" value="TreeGrafter"/>
</dbReference>
<dbReference type="AlphaFoldDB" id="A0AAX2CHZ3"/>
<comment type="pathway">
    <text evidence="1">Amino-acid biosynthesis; L-arginine biosynthesis; L-arginine from L-ornithine and carbamoyl phosphate: step 3/3.</text>
</comment>
<dbReference type="CDD" id="cd01359">
    <property type="entry name" value="Argininosuccinate_lyase"/>
    <property type="match status" value="1"/>
</dbReference>
<dbReference type="Pfam" id="PF00206">
    <property type="entry name" value="Lyase_1"/>
    <property type="match status" value="1"/>
</dbReference>
<evidence type="ECO:0000256" key="6">
    <source>
        <dbReference type="ARBA" id="ARBA00023239"/>
    </source>
</evidence>
<evidence type="ECO:0000256" key="3">
    <source>
        <dbReference type="ARBA" id="ARBA00022490"/>
    </source>
</evidence>
<keyword evidence="4" id="KW-0055">Arginine biosynthesis</keyword>
<proteinExistence type="predicted"/>
<dbReference type="InterPro" id="IPR008948">
    <property type="entry name" value="L-Aspartase-like"/>
</dbReference>
<feature type="domain" description="Fumarate lyase N-terminal" evidence="8">
    <location>
        <begin position="106"/>
        <end position="307"/>
    </location>
</feature>
<dbReference type="PRINTS" id="PR00149">
    <property type="entry name" value="FUMRATELYASE"/>
</dbReference>
<dbReference type="EMBL" id="FMIK01000030">
    <property type="protein sequence ID" value="SCL95298.1"/>
    <property type="molecule type" value="Genomic_DNA"/>
</dbReference>
<dbReference type="Proteomes" id="UP000242164">
    <property type="component" value="Unassembled WGS sequence"/>
</dbReference>
<protein>
    <recommendedName>
        <fullName evidence="2 7">Argininosuccinate lyase</fullName>
        <ecNumber evidence="2 7">4.3.2.1</ecNumber>
    </recommendedName>
</protein>
<dbReference type="Pfam" id="PF14698">
    <property type="entry name" value="ASL_C2"/>
    <property type="match status" value="1"/>
</dbReference>
<dbReference type="GO" id="GO:0004056">
    <property type="term" value="F:argininosuccinate lyase activity"/>
    <property type="evidence" value="ECO:0007669"/>
    <property type="project" value="UniProtKB-UniRule"/>
</dbReference>
<dbReference type="InterPro" id="IPR022761">
    <property type="entry name" value="Fumarate_lyase_N"/>
</dbReference>
<evidence type="ECO:0000259" key="9">
    <source>
        <dbReference type="Pfam" id="PF14698"/>
    </source>
</evidence>
<dbReference type="Gene3D" id="1.10.275.10">
    <property type="entry name" value="Fumarase/aspartase (N-terminal domain)"/>
    <property type="match status" value="1"/>
</dbReference>
<keyword evidence="5" id="KW-0028">Amino-acid biosynthesis</keyword>
<dbReference type="PRINTS" id="PR00145">
    <property type="entry name" value="ARGSUCLYASE"/>
</dbReference>
<gene>
    <name evidence="10" type="ORF">BCB44BAC_02532</name>
</gene>
<dbReference type="InterPro" id="IPR029419">
    <property type="entry name" value="Arg_succ_lyase_C"/>
</dbReference>
<dbReference type="NCBIfam" id="TIGR00838">
    <property type="entry name" value="argH"/>
    <property type="match status" value="1"/>
</dbReference>
<dbReference type="PANTHER" id="PTHR43814:SF1">
    <property type="entry name" value="ARGININOSUCCINATE LYASE"/>
    <property type="match status" value="1"/>
</dbReference>
<dbReference type="EC" id="4.3.2.1" evidence="2 7"/>
<evidence type="ECO:0000259" key="8">
    <source>
        <dbReference type="Pfam" id="PF00206"/>
    </source>
</evidence>
<comment type="caution">
    <text evidence="10">The sequence shown here is derived from an EMBL/GenBank/DDBJ whole genome shotgun (WGS) entry which is preliminary data.</text>
</comment>
<keyword evidence="3" id="KW-0963">Cytoplasm</keyword>
<evidence type="ECO:0000256" key="5">
    <source>
        <dbReference type="ARBA" id="ARBA00022605"/>
    </source>
</evidence>
<evidence type="ECO:0000313" key="10">
    <source>
        <dbReference type="EMBL" id="SCL95298.1"/>
    </source>
</evidence>
<dbReference type="InterPro" id="IPR009049">
    <property type="entry name" value="Argininosuccinate_lyase"/>
</dbReference>
<organism evidence="10 11">
    <name type="scientific">Bacillus cytotoxicus</name>
    <dbReference type="NCBI Taxonomy" id="580165"/>
    <lineage>
        <taxon>Bacteria</taxon>
        <taxon>Bacillati</taxon>
        <taxon>Bacillota</taxon>
        <taxon>Bacilli</taxon>
        <taxon>Bacillales</taxon>
        <taxon>Bacillaceae</taxon>
        <taxon>Bacillus</taxon>
        <taxon>Bacillus cereus group</taxon>
    </lineage>
</organism>
<evidence type="ECO:0000256" key="7">
    <source>
        <dbReference type="NCBIfam" id="TIGR00838"/>
    </source>
</evidence>
<name>A0AAX2CHZ3_9BACI</name>
<dbReference type="GO" id="GO:0042450">
    <property type="term" value="P:L-arginine biosynthetic process via ornithine"/>
    <property type="evidence" value="ECO:0007669"/>
    <property type="project" value="UniProtKB-UniRule"/>
</dbReference>
<dbReference type="InterPro" id="IPR000362">
    <property type="entry name" value="Fumarate_lyase_fam"/>
</dbReference>
<evidence type="ECO:0000256" key="2">
    <source>
        <dbReference type="ARBA" id="ARBA00012338"/>
    </source>
</evidence>
<evidence type="ECO:0000256" key="4">
    <source>
        <dbReference type="ARBA" id="ARBA00022571"/>
    </source>
</evidence>
<dbReference type="InterPro" id="IPR024083">
    <property type="entry name" value="Fumarase/histidase_N"/>
</dbReference>
<reference evidence="10 11" key="1">
    <citation type="submission" date="2016-08" db="EMBL/GenBank/DDBJ databases">
        <authorList>
            <person name="Loux V."/>
            <person name="Rue O."/>
        </authorList>
    </citation>
    <scope>NUCLEOTIDE SEQUENCE [LARGE SCALE GENOMIC DNA]</scope>
    <source>
        <strain evidence="10 11">AFSSA_08CEB44bac</strain>
    </source>
</reference>
<evidence type="ECO:0000313" key="11">
    <source>
        <dbReference type="Proteomes" id="UP000242164"/>
    </source>
</evidence>
<dbReference type="PANTHER" id="PTHR43814">
    <property type="entry name" value="ARGININOSUCCINATE LYASE"/>
    <property type="match status" value="1"/>
</dbReference>
<dbReference type="RefSeq" id="WP_048723708.1">
    <property type="nucleotide sequence ID" value="NZ_CP024101.1"/>
</dbReference>
<dbReference type="NCBIfam" id="NF005218">
    <property type="entry name" value="PRK06705.1"/>
    <property type="match status" value="1"/>
</dbReference>
<keyword evidence="6 10" id="KW-0456">Lyase</keyword>
<accession>A0AAX2CHZ3</accession>
<dbReference type="SUPFAM" id="SSF48557">
    <property type="entry name" value="L-aspartase-like"/>
    <property type="match status" value="1"/>
</dbReference>
<dbReference type="Gene3D" id="1.10.40.30">
    <property type="entry name" value="Fumarase/aspartase (C-terminal domain)"/>
    <property type="match status" value="1"/>
</dbReference>
<feature type="domain" description="Argininosuccinate lyase C-terminal" evidence="9">
    <location>
        <begin position="373"/>
        <end position="421"/>
    </location>
</feature>